<dbReference type="KEGG" id="sman:C12CBH8_04500"/>
<dbReference type="RefSeq" id="WP_090265775.1">
    <property type="nucleotide sequence ID" value="NZ_AP023321.1"/>
</dbReference>
<dbReference type="EMBL" id="AP023321">
    <property type="protein sequence ID" value="BCI59811.1"/>
    <property type="molecule type" value="Genomic_DNA"/>
</dbReference>
<dbReference type="Proteomes" id="UP000593890">
    <property type="component" value="Chromosome"/>
</dbReference>
<sequence>MDQNPYNPYQPDQQPDPSNQGQSTPYGSNPFQQSQPDTDPYQKPPVPPVVDPYQPYNYQPGVPPVQKVVPPANGLAIASLVLGIVSLVFCLCFGGFLGLPGIICAVIAMAKGNRSGMAIAGLILSIVGFLCFVTMIAVVAANPDIFDEGWYYYYTYRF</sequence>
<feature type="compositionally biased region" description="Low complexity" evidence="1">
    <location>
        <begin position="1"/>
        <end position="20"/>
    </location>
</feature>
<feature type="transmembrane region" description="Helical" evidence="2">
    <location>
        <begin position="74"/>
        <end position="107"/>
    </location>
</feature>
<keyword evidence="2" id="KW-0472">Membrane</keyword>
<feature type="transmembrane region" description="Helical" evidence="2">
    <location>
        <begin position="119"/>
        <end position="141"/>
    </location>
</feature>
<evidence type="ECO:0000313" key="3">
    <source>
        <dbReference type="EMBL" id="BCI59811.1"/>
    </source>
</evidence>
<evidence type="ECO:0000256" key="1">
    <source>
        <dbReference type="SAM" id="MobiDB-lite"/>
    </source>
</evidence>
<accession>A0A7I8CZ95</accession>
<dbReference type="Gene3D" id="1.20.140.150">
    <property type="match status" value="1"/>
</dbReference>
<reference evidence="4" key="1">
    <citation type="submission" date="2020-07" db="EMBL/GenBank/DDBJ databases">
        <title>Complete genome sequencing of Clostridia bacterium strain 12CBH8.</title>
        <authorList>
            <person name="Sakamoto M."/>
            <person name="Murakami T."/>
            <person name="Mori H."/>
        </authorList>
    </citation>
    <scope>NUCLEOTIDE SEQUENCE [LARGE SCALE GENOMIC DNA]</scope>
    <source>
        <strain evidence="4">12CBH8</strain>
    </source>
</reference>
<gene>
    <name evidence="3" type="ORF">C12CBH8_04500</name>
</gene>
<feature type="region of interest" description="Disordered" evidence="1">
    <location>
        <begin position="1"/>
        <end position="46"/>
    </location>
</feature>
<evidence type="ECO:0008006" key="5">
    <source>
        <dbReference type="Google" id="ProtNLM"/>
    </source>
</evidence>
<dbReference type="AlphaFoldDB" id="A0A7I8CZ95"/>
<organism evidence="3 4">
    <name type="scientific">Solibaculum mannosilyticum</name>
    <dbReference type="NCBI Taxonomy" id="2780922"/>
    <lineage>
        <taxon>Bacteria</taxon>
        <taxon>Bacillati</taxon>
        <taxon>Bacillota</taxon>
        <taxon>Clostridia</taxon>
        <taxon>Eubacteriales</taxon>
        <taxon>Oscillospiraceae</taxon>
        <taxon>Solibaculum</taxon>
    </lineage>
</organism>
<proteinExistence type="predicted"/>
<keyword evidence="4" id="KW-1185">Reference proteome</keyword>
<evidence type="ECO:0000313" key="4">
    <source>
        <dbReference type="Proteomes" id="UP000593890"/>
    </source>
</evidence>
<keyword evidence="2" id="KW-1133">Transmembrane helix</keyword>
<name>A0A7I8CZ95_9FIRM</name>
<evidence type="ECO:0000256" key="2">
    <source>
        <dbReference type="SAM" id="Phobius"/>
    </source>
</evidence>
<keyword evidence="2" id="KW-0812">Transmembrane</keyword>
<protein>
    <recommendedName>
        <fullName evidence="5">DUF4190 domain-containing protein</fullName>
    </recommendedName>
</protein>
<feature type="compositionally biased region" description="Polar residues" evidence="1">
    <location>
        <begin position="21"/>
        <end position="35"/>
    </location>
</feature>